<accession>A0A397PCF4</accession>
<name>A0A397PCF4_9SPHN</name>
<comment type="function">
    <text evidence="7">Catalyzes the hydrolysis of inorganic pyrophosphate (PPi) forming two phosphate ions.</text>
</comment>
<comment type="subunit">
    <text evidence="7">Homohexamer.</text>
</comment>
<evidence type="ECO:0000256" key="7">
    <source>
        <dbReference type="HAMAP-Rule" id="MF_00209"/>
    </source>
</evidence>
<evidence type="ECO:0000313" key="8">
    <source>
        <dbReference type="EMBL" id="RIA46712.1"/>
    </source>
</evidence>
<sequence length="185" mass="20604">MDLSKLKVGPNPPWDVNVVVEIPQGSTDPVKYEFDKESGAIMVDRFLHTAMFYPANYGFIPHTLSDDGDPIDVLVISRAPVVPGAVIRSRPVGALKLTDENGLDEKIVAVPVDALHPYHRNVRSYEDLAPTLCDQIAHFFEHYKDLEHGKWVTVSEWVGPDEAAGLIEEAIARHAEKKRIAEEVL</sequence>
<keyword evidence="3 7" id="KW-0479">Metal-binding</keyword>
<dbReference type="InterPro" id="IPR036649">
    <property type="entry name" value="Pyrophosphatase_sf"/>
</dbReference>
<protein>
    <recommendedName>
        <fullName evidence="7">Inorganic pyrophosphatase</fullName>
        <ecNumber evidence="7">3.6.1.1</ecNumber>
    </recommendedName>
    <alternativeName>
        <fullName evidence="7">Pyrophosphate phospho-hydrolase</fullName>
        <shortName evidence="7">PPase</shortName>
    </alternativeName>
</protein>
<keyword evidence="9" id="KW-1185">Reference proteome</keyword>
<feature type="binding site" evidence="7">
    <location>
        <position position="72"/>
    </location>
    <ligand>
        <name>Mg(2+)</name>
        <dbReference type="ChEBI" id="CHEBI:18420"/>
        <label>2</label>
    </ligand>
</feature>
<evidence type="ECO:0000313" key="9">
    <source>
        <dbReference type="Proteomes" id="UP000266568"/>
    </source>
</evidence>
<comment type="subcellular location">
    <subcellularLocation>
        <location evidence="7">Cytoplasm</location>
    </subcellularLocation>
</comment>
<keyword evidence="2 7" id="KW-0963">Cytoplasm</keyword>
<comment type="catalytic activity">
    <reaction evidence="6 7">
        <text>diphosphate + H2O = 2 phosphate + H(+)</text>
        <dbReference type="Rhea" id="RHEA:24576"/>
        <dbReference type="ChEBI" id="CHEBI:15377"/>
        <dbReference type="ChEBI" id="CHEBI:15378"/>
        <dbReference type="ChEBI" id="CHEBI:33019"/>
        <dbReference type="ChEBI" id="CHEBI:43474"/>
        <dbReference type="EC" id="3.6.1.1"/>
    </reaction>
</comment>
<feature type="binding site" evidence="7">
    <location>
        <position position="72"/>
    </location>
    <ligand>
        <name>Mg(2+)</name>
        <dbReference type="ChEBI" id="CHEBI:18420"/>
        <label>1</label>
    </ligand>
</feature>
<dbReference type="AlphaFoldDB" id="A0A397PCF4"/>
<dbReference type="OrthoDB" id="5187599at2"/>
<dbReference type="GO" id="GO:0000287">
    <property type="term" value="F:magnesium ion binding"/>
    <property type="evidence" value="ECO:0007669"/>
    <property type="project" value="UniProtKB-UniRule"/>
</dbReference>
<comment type="similarity">
    <text evidence="7">Belongs to the PPase family.</text>
</comment>
<evidence type="ECO:0000256" key="3">
    <source>
        <dbReference type="ARBA" id="ARBA00022723"/>
    </source>
</evidence>
<proteinExistence type="inferred from homology"/>
<dbReference type="GO" id="GO:0006796">
    <property type="term" value="P:phosphate-containing compound metabolic process"/>
    <property type="evidence" value="ECO:0007669"/>
    <property type="project" value="InterPro"/>
</dbReference>
<reference evidence="8 9" key="1">
    <citation type="submission" date="2018-08" db="EMBL/GenBank/DDBJ databases">
        <title>Genomic Encyclopedia of Type Strains, Phase IV (KMG-IV): sequencing the most valuable type-strain genomes for metagenomic binning, comparative biology and taxonomic classification.</title>
        <authorList>
            <person name="Goeker M."/>
        </authorList>
    </citation>
    <scope>NUCLEOTIDE SEQUENCE [LARGE SCALE GENOMIC DNA]</scope>
    <source>
        <strain evidence="8 9">DSM 25527</strain>
    </source>
</reference>
<dbReference type="Proteomes" id="UP000266568">
    <property type="component" value="Unassembled WGS sequence"/>
</dbReference>
<feature type="binding site" evidence="7">
    <location>
        <position position="67"/>
    </location>
    <ligand>
        <name>Mg(2+)</name>
        <dbReference type="ChEBI" id="CHEBI:18420"/>
        <label>1</label>
    </ligand>
</feature>
<dbReference type="SUPFAM" id="SSF50324">
    <property type="entry name" value="Inorganic pyrophosphatase"/>
    <property type="match status" value="1"/>
</dbReference>
<evidence type="ECO:0000256" key="2">
    <source>
        <dbReference type="ARBA" id="ARBA00022490"/>
    </source>
</evidence>
<dbReference type="PROSITE" id="PS00387">
    <property type="entry name" value="PPASE"/>
    <property type="match status" value="1"/>
</dbReference>
<feature type="binding site" evidence="7">
    <location>
        <position position="45"/>
    </location>
    <ligand>
        <name>substrate</name>
    </ligand>
</feature>
<dbReference type="FunFam" id="3.90.80.10:FF:000003">
    <property type="entry name" value="Inorganic pyrophosphatase"/>
    <property type="match status" value="1"/>
</dbReference>
<organism evidence="8 9">
    <name type="scientific">Hephaestia caeni</name>
    <dbReference type="NCBI Taxonomy" id="645617"/>
    <lineage>
        <taxon>Bacteria</taxon>
        <taxon>Pseudomonadati</taxon>
        <taxon>Pseudomonadota</taxon>
        <taxon>Alphaproteobacteria</taxon>
        <taxon>Sphingomonadales</taxon>
        <taxon>Sphingomonadaceae</taxon>
        <taxon>Hephaestia</taxon>
    </lineage>
</organism>
<feature type="binding site" evidence="7">
    <location>
        <position position="104"/>
    </location>
    <ligand>
        <name>Mg(2+)</name>
        <dbReference type="ChEBI" id="CHEBI:18420"/>
        <label>1</label>
    </ligand>
</feature>
<dbReference type="GO" id="GO:0005737">
    <property type="term" value="C:cytoplasm"/>
    <property type="evidence" value="ECO:0007669"/>
    <property type="project" value="UniProtKB-SubCell"/>
</dbReference>
<dbReference type="Pfam" id="PF00719">
    <property type="entry name" value="Pyrophosphatase"/>
    <property type="match status" value="1"/>
</dbReference>
<gene>
    <name evidence="7" type="primary">ppa</name>
    <name evidence="8" type="ORF">DFR49_1265</name>
</gene>
<dbReference type="EC" id="3.6.1.1" evidence="7"/>
<comment type="caution">
    <text evidence="8">The sequence shown here is derived from an EMBL/GenBank/DDBJ whole genome shotgun (WGS) entry which is preliminary data.</text>
</comment>
<evidence type="ECO:0000256" key="6">
    <source>
        <dbReference type="ARBA" id="ARBA00047820"/>
    </source>
</evidence>
<dbReference type="Gene3D" id="3.90.80.10">
    <property type="entry name" value="Inorganic pyrophosphatase"/>
    <property type="match status" value="1"/>
</dbReference>
<evidence type="ECO:0000256" key="4">
    <source>
        <dbReference type="ARBA" id="ARBA00022801"/>
    </source>
</evidence>
<dbReference type="CDD" id="cd00412">
    <property type="entry name" value="pyrophosphatase"/>
    <property type="match status" value="1"/>
</dbReference>
<dbReference type="PANTHER" id="PTHR10286">
    <property type="entry name" value="INORGANIC PYROPHOSPHATASE"/>
    <property type="match status" value="1"/>
</dbReference>
<dbReference type="RefSeq" id="WP_119034787.1">
    <property type="nucleotide sequence ID" value="NZ_QXDC01000002.1"/>
</dbReference>
<feature type="binding site" evidence="7">
    <location>
        <position position="57"/>
    </location>
    <ligand>
        <name>substrate</name>
    </ligand>
</feature>
<keyword evidence="5 7" id="KW-0460">Magnesium</keyword>
<comment type="cofactor">
    <cofactor evidence="1 7">
        <name>Mg(2+)</name>
        <dbReference type="ChEBI" id="CHEBI:18420"/>
    </cofactor>
</comment>
<dbReference type="InterPro" id="IPR008162">
    <property type="entry name" value="Pyrophosphatase"/>
</dbReference>
<evidence type="ECO:0000256" key="1">
    <source>
        <dbReference type="ARBA" id="ARBA00001946"/>
    </source>
</evidence>
<dbReference type="GO" id="GO:0004427">
    <property type="term" value="F:inorganic diphosphate phosphatase activity"/>
    <property type="evidence" value="ECO:0007669"/>
    <property type="project" value="UniProtKB-UniRule"/>
</dbReference>
<dbReference type="HAMAP" id="MF_00209">
    <property type="entry name" value="Inorganic_PPase"/>
    <property type="match status" value="1"/>
</dbReference>
<keyword evidence="4 7" id="KW-0378">Hydrolase</keyword>
<evidence type="ECO:0000256" key="5">
    <source>
        <dbReference type="ARBA" id="ARBA00022842"/>
    </source>
</evidence>
<dbReference type="NCBIfam" id="NF002317">
    <property type="entry name" value="PRK01250.1"/>
    <property type="match status" value="1"/>
</dbReference>
<feature type="binding site" evidence="7">
    <location>
        <position position="31"/>
    </location>
    <ligand>
        <name>substrate</name>
    </ligand>
</feature>
<feature type="binding site" evidence="7">
    <location>
        <position position="143"/>
    </location>
    <ligand>
        <name>substrate</name>
    </ligand>
</feature>
<dbReference type="EMBL" id="QXDC01000002">
    <property type="protein sequence ID" value="RIA46712.1"/>
    <property type="molecule type" value="Genomic_DNA"/>
</dbReference>